<gene>
    <name evidence="2" type="ORF">AWN73_09805</name>
</gene>
<dbReference type="Proteomes" id="UP000238081">
    <property type="component" value="Unassembled WGS sequence"/>
</dbReference>
<dbReference type="EMBL" id="LRDH01000077">
    <property type="protein sequence ID" value="PPV16554.1"/>
    <property type="molecule type" value="Genomic_DNA"/>
</dbReference>
<dbReference type="AlphaFoldDB" id="A0A2S7FDN4"/>
<protein>
    <recommendedName>
        <fullName evidence="4">DUF669 domain-containing protein</fullName>
    </recommendedName>
</protein>
<proteinExistence type="predicted"/>
<evidence type="ECO:0000256" key="1">
    <source>
        <dbReference type="SAM" id="MobiDB-lite"/>
    </source>
</evidence>
<sequence>MIKPNNYEEVKVFEAYEALEVGPHECTIVQMQEVQSQNGKPMLAILLDTAKSDKQPNYYKEKYDSDDRPNKKWGCVQRIMLDGSEFGTRALKNFVQALCEANNLTEDKVDWENICKQFKDKKVCAVFREEEYQKQDGTVGVSIKPYTFRTMADFKAGKIQEPKRKEIQRSSTDDITPVYGDTMPF</sequence>
<name>A0A2S7FDN4_CLOBU</name>
<evidence type="ECO:0000313" key="2">
    <source>
        <dbReference type="EMBL" id="PPV16554.1"/>
    </source>
</evidence>
<evidence type="ECO:0000313" key="3">
    <source>
        <dbReference type="Proteomes" id="UP000238081"/>
    </source>
</evidence>
<reference evidence="2 3" key="1">
    <citation type="submission" date="2016-01" db="EMBL/GenBank/DDBJ databases">
        <title>Characterization of the Clostridium difficile lineages that are prevalent in Hong Kong and China.</title>
        <authorList>
            <person name="Kwok J.S.-L."/>
            <person name="Lam W.-Y."/>
            <person name="Ip M."/>
            <person name="Chan T.-F."/>
            <person name="Hawkey P.M."/>
            <person name="Tsui S.K.-W."/>
        </authorList>
    </citation>
    <scope>NUCLEOTIDE SEQUENCE [LARGE SCALE GENOMIC DNA]</scope>
    <source>
        <strain evidence="2 3">300064</strain>
    </source>
</reference>
<feature type="compositionally biased region" description="Basic and acidic residues" evidence="1">
    <location>
        <begin position="162"/>
        <end position="172"/>
    </location>
</feature>
<evidence type="ECO:0008006" key="4">
    <source>
        <dbReference type="Google" id="ProtNLM"/>
    </source>
</evidence>
<comment type="caution">
    <text evidence="2">The sequence shown here is derived from an EMBL/GenBank/DDBJ whole genome shotgun (WGS) entry which is preliminary data.</text>
</comment>
<dbReference type="RefSeq" id="WP_043662910.1">
    <property type="nucleotide sequence ID" value="NZ_JSEG01000005.1"/>
</dbReference>
<accession>A0A2S7FDN4</accession>
<organism evidence="2 3">
    <name type="scientific">Clostridium butyricum</name>
    <dbReference type="NCBI Taxonomy" id="1492"/>
    <lineage>
        <taxon>Bacteria</taxon>
        <taxon>Bacillati</taxon>
        <taxon>Bacillota</taxon>
        <taxon>Clostridia</taxon>
        <taxon>Eubacteriales</taxon>
        <taxon>Clostridiaceae</taxon>
        <taxon>Clostridium</taxon>
    </lineage>
</organism>
<feature type="region of interest" description="Disordered" evidence="1">
    <location>
        <begin position="162"/>
        <end position="185"/>
    </location>
</feature>